<keyword evidence="1" id="KW-1133">Transmembrane helix</keyword>
<feature type="transmembrane region" description="Helical" evidence="1">
    <location>
        <begin position="134"/>
        <end position="152"/>
    </location>
</feature>
<organism evidence="3 4">
    <name type="scientific">Heterostelium pallidum (strain ATCC 26659 / Pp 5 / PN500)</name>
    <name type="common">Cellular slime mold</name>
    <name type="synonym">Polysphondylium pallidum</name>
    <dbReference type="NCBI Taxonomy" id="670386"/>
    <lineage>
        <taxon>Eukaryota</taxon>
        <taxon>Amoebozoa</taxon>
        <taxon>Evosea</taxon>
        <taxon>Eumycetozoa</taxon>
        <taxon>Dictyostelia</taxon>
        <taxon>Acytosteliales</taxon>
        <taxon>Acytosteliaceae</taxon>
        <taxon>Heterostelium</taxon>
    </lineage>
</organism>
<dbReference type="Proteomes" id="UP000001396">
    <property type="component" value="Unassembled WGS sequence"/>
</dbReference>
<keyword evidence="1" id="KW-0472">Membrane</keyword>
<proteinExistence type="predicted"/>
<dbReference type="OMA" id="FYYIDYS"/>
<feature type="transmembrane region" description="Helical" evidence="1">
    <location>
        <begin position="74"/>
        <end position="98"/>
    </location>
</feature>
<feature type="transmembrane region" description="Helical" evidence="1">
    <location>
        <begin position="512"/>
        <end position="535"/>
    </location>
</feature>
<dbReference type="AlphaFoldDB" id="D3BKY8"/>
<gene>
    <name evidence="3" type="ORF">PPL_09220</name>
</gene>
<accession>D3BKY8</accession>
<evidence type="ECO:0000256" key="2">
    <source>
        <dbReference type="SAM" id="SignalP"/>
    </source>
</evidence>
<keyword evidence="1" id="KW-0812">Transmembrane</keyword>
<dbReference type="PANTHER" id="PTHR31414">
    <property type="entry name" value="TRANSMEMBRANE PROTEIN DDB_G0292058"/>
    <property type="match status" value="1"/>
</dbReference>
<feature type="signal peptide" evidence="2">
    <location>
        <begin position="1"/>
        <end position="22"/>
    </location>
</feature>
<name>D3BKY8_HETP5</name>
<dbReference type="EMBL" id="ADBJ01000038">
    <property type="protein sequence ID" value="EFA78568.1"/>
    <property type="molecule type" value="Genomic_DNA"/>
</dbReference>
<feature type="chain" id="PRO_5003041804" evidence="2">
    <location>
        <begin position="23"/>
        <end position="555"/>
    </location>
</feature>
<dbReference type="InParanoid" id="D3BKY8"/>
<dbReference type="GeneID" id="31364695"/>
<dbReference type="RefSeq" id="XP_020430692.1">
    <property type="nucleotide sequence ID" value="XM_020580017.1"/>
</dbReference>
<dbReference type="GO" id="GO:0016020">
    <property type="term" value="C:membrane"/>
    <property type="evidence" value="ECO:0007669"/>
    <property type="project" value="TreeGrafter"/>
</dbReference>
<protein>
    <submittedName>
        <fullName evidence="3">Uncharacterized protein</fullName>
    </submittedName>
</protein>
<feature type="transmembrane region" description="Helical" evidence="1">
    <location>
        <begin position="270"/>
        <end position="290"/>
    </location>
</feature>
<evidence type="ECO:0000313" key="4">
    <source>
        <dbReference type="Proteomes" id="UP000001396"/>
    </source>
</evidence>
<keyword evidence="4" id="KW-1185">Reference proteome</keyword>
<reference evidence="3 4" key="1">
    <citation type="journal article" date="2011" name="Genome Res.">
        <title>Phylogeny-wide analysis of social amoeba genomes highlights ancient origins for complex intercellular communication.</title>
        <authorList>
            <person name="Heidel A.J."/>
            <person name="Lawal H.M."/>
            <person name="Felder M."/>
            <person name="Schilde C."/>
            <person name="Helps N.R."/>
            <person name="Tunggal B."/>
            <person name="Rivero F."/>
            <person name="John U."/>
            <person name="Schleicher M."/>
            <person name="Eichinger L."/>
            <person name="Platzer M."/>
            <person name="Noegel A.A."/>
            <person name="Schaap P."/>
            <person name="Gloeckner G."/>
        </authorList>
    </citation>
    <scope>NUCLEOTIDE SEQUENCE [LARGE SCALE GENOMIC DNA]</scope>
    <source>
        <strain evidence="4">ATCC 26659 / Pp 5 / PN500</strain>
    </source>
</reference>
<evidence type="ECO:0000313" key="3">
    <source>
        <dbReference type="EMBL" id="EFA78568.1"/>
    </source>
</evidence>
<comment type="caution">
    <text evidence="3">The sequence shown here is derived from an EMBL/GenBank/DDBJ whole genome shotgun (WGS) entry which is preliminary data.</text>
</comment>
<evidence type="ECO:0000256" key="1">
    <source>
        <dbReference type="SAM" id="Phobius"/>
    </source>
</evidence>
<dbReference type="InterPro" id="IPR040283">
    <property type="entry name" value="DDB_G0292058-like"/>
</dbReference>
<keyword evidence="2" id="KW-0732">Signal</keyword>
<dbReference type="PANTHER" id="PTHR31414:SF18">
    <property type="entry name" value="TRANSMEMBRANE PROTEIN-RELATED"/>
    <property type="match status" value="1"/>
</dbReference>
<feature type="transmembrane region" description="Helical" evidence="1">
    <location>
        <begin position="245"/>
        <end position="265"/>
    </location>
</feature>
<sequence length="555" mass="60754">MKLTIIAFVCFVLSIQICNVTADSESRALDIIKDYSNITRYTYFTTDRKLTKYPPGFCGGTPVDDCDWPKYAEAVLLLSGIPLLIGLICLCLSVVFWLGRSFLFGGCRPTHGFLCPGPKLDPEIGEGYTSCQVWALRIVVVIFAIAAVPLFITAMTGNSRSTKGINKVGDIIIAKADDTITQLQNITAEVNSTEFERLDIYSPPHTRQDIILQLQNITDEGVSMQKKANDIDTQAKKYGGWRNDIVLAGLIVGLVICIVAALSAICSIPLLSVVAALSLIIVLPFTWFVFSVHYPVNSLISDVCITFNSTGTGLSNFTNPLINEVFKDCQNQSNTIPAFRQLETLVTDLLDSSYQQACTDGIDNLCTLTFPLYPNNDYDQQPVVTHILNCTGLPACGNGTMDDYINQPIYDFQLGCRVGGVATCPKAMPCASGEQLISCQVKQEPSVTECQTDCLNPNIKNMSQIAVNGIQALDAFQHIWDQQVHPLIKCSNLMPFIEDVQQVACVEEIDSLILLISPTGLFAILMIGVGITSVLGQKRFNKKAHAQPSLHHEMA</sequence>